<accession>A0A0L7LRA0</accession>
<keyword evidence="3" id="KW-1185">Reference proteome</keyword>
<protein>
    <submittedName>
        <fullName evidence="2">Bazooka</fullName>
    </submittedName>
</protein>
<feature type="region of interest" description="Disordered" evidence="1">
    <location>
        <begin position="77"/>
        <end position="133"/>
    </location>
</feature>
<dbReference type="Proteomes" id="UP000037510">
    <property type="component" value="Unassembled WGS sequence"/>
</dbReference>
<sequence>MLINLWRCTYLALKHWLTDDSGGPEIIRGSPQQSSLSHKKPSLFKSLSTMFRTQPGRASEKSLSREALERLRMEERLEDANPPNQHRAEPQHSRQSSAGSSDRLHTHKSDRRPHAPPSYRSPPARTAQAQQAMEGAWGPTGHYVNYDEIQQNLNSARREKLSEVQIGQMRKQVHAQRAKAEEESRRAGASGYHSQRSCKESGLVRPQSNYYEYESAPPRRPGKLSHYH</sequence>
<gene>
    <name evidence="2" type="ORF">OBRU01_03238</name>
</gene>
<dbReference type="STRING" id="104452.A0A0L7LRA0"/>
<evidence type="ECO:0000313" key="2">
    <source>
        <dbReference type="EMBL" id="KOB77939.1"/>
    </source>
</evidence>
<organism evidence="2 3">
    <name type="scientific">Operophtera brumata</name>
    <name type="common">Winter moth</name>
    <name type="synonym">Phalaena brumata</name>
    <dbReference type="NCBI Taxonomy" id="104452"/>
    <lineage>
        <taxon>Eukaryota</taxon>
        <taxon>Metazoa</taxon>
        <taxon>Ecdysozoa</taxon>
        <taxon>Arthropoda</taxon>
        <taxon>Hexapoda</taxon>
        <taxon>Insecta</taxon>
        <taxon>Pterygota</taxon>
        <taxon>Neoptera</taxon>
        <taxon>Endopterygota</taxon>
        <taxon>Lepidoptera</taxon>
        <taxon>Glossata</taxon>
        <taxon>Ditrysia</taxon>
        <taxon>Geometroidea</taxon>
        <taxon>Geometridae</taxon>
        <taxon>Larentiinae</taxon>
        <taxon>Operophtera</taxon>
    </lineage>
</organism>
<feature type="region of interest" description="Disordered" evidence="1">
    <location>
        <begin position="168"/>
        <end position="228"/>
    </location>
</feature>
<reference evidence="2 3" key="1">
    <citation type="journal article" date="2015" name="Genome Biol. Evol.">
        <title>The genome of winter moth (Operophtera brumata) provides a genomic perspective on sexual dimorphism and phenology.</title>
        <authorList>
            <person name="Derks M.F."/>
            <person name="Smit S."/>
            <person name="Salis L."/>
            <person name="Schijlen E."/>
            <person name="Bossers A."/>
            <person name="Mateman C."/>
            <person name="Pijl A.S."/>
            <person name="de Ridder D."/>
            <person name="Groenen M.A."/>
            <person name="Visser M.E."/>
            <person name="Megens H.J."/>
        </authorList>
    </citation>
    <scope>NUCLEOTIDE SEQUENCE [LARGE SCALE GENOMIC DNA]</scope>
    <source>
        <strain evidence="2">WM2013NL</strain>
        <tissue evidence="2">Head and thorax</tissue>
    </source>
</reference>
<dbReference type="EMBL" id="JTDY01000279">
    <property type="protein sequence ID" value="KOB77939.1"/>
    <property type="molecule type" value="Genomic_DNA"/>
</dbReference>
<evidence type="ECO:0000256" key="1">
    <source>
        <dbReference type="SAM" id="MobiDB-lite"/>
    </source>
</evidence>
<comment type="caution">
    <text evidence="2">The sequence shown here is derived from an EMBL/GenBank/DDBJ whole genome shotgun (WGS) entry which is preliminary data.</text>
</comment>
<proteinExistence type="predicted"/>
<evidence type="ECO:0000313" key="3">
    <source>
        <dbReference type="Proteomes" id="UP000037510"/>
    </source>
</evidence>
<feature type="region of interest" description="Disordered" evidence="1">
    <location>
        <begin position="21"/>
        <end position="40"/>
    </location>
</feature>
<name>A0A0L7LRA0_OPEBR</name>
<dbReference type="AlphaFoldDB" id="A0A0L7LRA0"/>